<keyword evidence="11" id="KW-1185">Reference proteome</keyword>
<evidence type="ECO:0000256" key="6">
    <source>
        <dbReference type="ARBA" id="ARBA00023136"/>
    </source>
</evidence>
<evidence type="ECO:0000313" key="11">
    <source>
        <dbReference type="Proteomes" id="UP000031521"/>
    </source>
</evidence>
<feature type="transmembrane region" description="Helical" evidence="8">
    <location>
        <begin position="128"/>
        <end position="149"/>
    </location>
</feature>
<feature type="domain" description="Peptidase S54 rhomboid" evidence="9">
    <location>
        <begin position="90"/>
        <end position="229"/>
    </location>
</feature>
<dbReference type="HOGENOM" id="CLU_1188778_0_0_5"/>
<organism evidence="10 11">
    <name type="scientific">Celeribacter indicus</name>
    <dbReference type="NCBI Taxonomy" id="1208324"/>
    <lineage>
        <taxon>Bacteria</taxon>
        <taxon>Pseudomonadati</taxon>
        <taxon>Pseudomonadota</taxon>
        <taxon>Alphaproteobacteria</taxon>
        <taxon>Rhodobacterales</taxon>
        <taxon>Roseobacteraceae</taxon>
        <taxon>Celeribacter</taxon>
    </lineage>
</organism>
<evidence type="ECO:0000256" key="7">
    <source>
        <dbReference type="SAM" id="MobiDB-lite"/>
    </source>
</evidence>
<feature type="transmembrane region" description="Helical" evidence="8">
    <location>
        <begin position="94"/>
        <end position="116"/>
    </location>
</feature>
<evidence type="ECO:0000313" key="10">
    <source>
        <dbReference type="EMBL" id="AJE48551.1"/>
    </source>
</evidence>
<gene>
    <name evidence="10" type="ORF">P73_3836</name>
</gene>
<name>A0A0B5E6A6_9RHOB</name>
<evidence type="ECO:0000256" key="4">
    <source>
        <dbReference type="ARBA" id="ARBA00022692"/>
    </source>
</evidence>
<reference evidence="10 11" key="1">
    <citation type="journal article" date="2014" name="Int. J. Syst. Evol. Microbiol.">
        <title>Celeribacter indicus sp. nov., a polycyclic aromatic hydrocarbon-degrading bacterium from deep-sea sediment and reclassification of Huaishuia halophila as Celeribacter halophilus comb. nov.</title>
        <authorList>
            <person name="Lai Q."/>
            <person name="Cao J."/>
            <person name="Yuan J."/>
            <person name="Li F."/>
            <person name="Shao Z."/>
        </authorList>
    </citation>
    <scope>NUCLEOTIDE SEQUENCE [LARGE SCALE GENOMIC DNA]</scope>
    <source>
        <strain evidence="10">P73</strain>
    </source>
</reference>
<dbReference type="Pfam" id="PF01694">
    <property type="entry name" value="Rhomboid"/>
    <property type="match status" value="1"/>
</dbReference>
<protein>
    <recommendedName>
        <fullName evidence="9">Peptidase S54 rhomboid domain-containing protein</fullName>
    </recommendedName>
</protein>
<dbReference type="KEGG" id="cid:P73_3836"/>
<dbReference type="GO" id="GO:0004252">
    <property type="term" value="F:serine-type endopeptidase activity"/>
    <property type="evidence" value="ECO:0007669"/>
    <property type="project" value="InterPro"/>
</dbReference>
<keyword evidence="3" id="KW-0997">Cell inner membrane</keyword>
<evidence type="ECO:0000256" key="8">
    <source>
        <dbReference type="SAM" id="Phobius"/>
    </source>
</evidence>
<evidence type="ECO:0000259" key="9">
    <source>
        <dbReference type="Pfam" id="PF01694"/>
    </source>
</evidence>
<sequence length="243" mass="26188">MAGESVKESPEMSDHQSDTRPELPFNALPPMVVAIALVLGGIELVFQLGTLGLIGGADAVGWRIAAMEDYGFFDVIFEAMRAQGQWPLEHLLRFLSYAFIHYSFTHALMVLVFILALGKMVGETFGNLAVLVIFAVATVAGSLVYGLAVNTQVQLVGAYPAAYGFVGAYTFILWIGLGRMQESRIRAFTLIGFLMGLQLVFGLMFGGTPDWIADLSGFVAGFVTAALLVPGAFGRIVARLRAR</sequence>
<feature type="transmembrane region" description="Helical" evidence="8">
    <location>
        <begin position="155"/>
        <end position="175"/>
    </location>
</feature>
<keyword evidence="6 8" id="KW-0472">Membrane</keyword>
<feature type="transmembrane region" description="Helical" evidence="8">
    <location>
        <begin position="187"/>
        <end position="206"/>
    </location>
</feature>
<evidence type="ECO:0000256" key="3">
    <source>
        <dbReference type="ARBA" id="ARBA00022519"/>
    </source>
</evidence>
<dbReference type="AlphaFoldDB" id="A0A0B5E6A6"/>
<dbReference type="Proteomes" id="UP000031521">
    <property type="component" value="Chromosome"/>
</dbReference>
<feature type="transmembrane region" description="Helical" evidence="8">
    <location>
        <begin position="27"/>
        <end position="46"/>
    </location>
</feature>
<evidence type="ECO:0000256" key="1">
    <source>
        <dbReference type="ARBA" id="ARBA00004141"/>
    </source>
</evidence>
<dbReference type="GO" id="GO:0016020">
    <property type="term" value="C:membrane"/>
    <property type="evidence" value="ECO:0007669"/>
    <property type="project" value="UniProtKB-SubCell"/>
</dbReference>
<keyword evidence="4 8" id="KW-0812">Transmembrane</keyword>
<keyword evidence="5 8" id="KW-1133">Transmembrane helix</keyword>
<dbReference type="PANTHER" id="PTHR43066">
    <property type="entry name" value="RHOMBOID-RELATED PROTEIN"/>
    <property type="match status" value="1"/>
</dbReference>
<dbReference type="InterPro" id="IPR035952">
    <property type="entry name" value="Rhomboid-like_sf"/>
</dbReference>
<keyword evidence="2" id="KW-1003">Cell membrane</keyword>
<dbReference type="EMBL" id="CP004393">
    <property type="protein sequence ID" value="AJE48551.1"/>
    <property type="molecule type" value="Genomic_DNA"/>
</dbReference>
<accession>A0A0B5E6A6</accession>
<feature type="transmembrane region" description="Helical" evidence="8">
    <location>
        <begin position="218"/>
        <end position="238"/>
    </location>
</feature>
<dbReference type="InterPro" id="IPR022764">
    <property type="entry name" value="Peptidase_S54_rhomboid_dom"/>
</dbReference>
<evidence type="ECO:0000256" key="2">
    <source>
        <dbReference type="ARBA" id="ARBA00022475"/>
    </source>
</evidence>
<feature type="region of interest" description="Disordered" evidence="7">
    <location>
        <begin position="1"/>
        <end position="20"/>
    </location>
</feature>
<dbReference type="SUPFAM" id="SSF144091">
    <property type="entry name" value="Rhomboid-like"/>
    <property type="match status" value="1"/>
</dbReference>
<dbReference type="Gene3D" id="1.20.1540.10">
    <property type="entry name" value="Rhomboid-like"/>
    <property type="match status" value="1"/>
</dbReference>
<proteinExistence type="predicted"/>
<dbReference type="STRING" id="1208324.P73_3836"/>
<evidence type="ECO:0000256" key="5">
    <source>
        <dbReference type="ARBA" id="ARBA00022989"/>
    </source>
</evidence>
<comment type="subcellular location">
    <subcellularLocation>
        <location evidence="1">Membrane</location>
        <topology evidence="1">Multi-pass membrane protein</topology>
    </subcellularLocation>
</comment>
<dbReference type="PANTHER" id="PTHR43066:SF26">
    <property type="entry name" value="RHOMBOID PROTEASE GLPG"/>
    <property type="match status" value="1"/>
</dbReference>